<comment type="caution">
    <text evidence="1">The sequence shown here is derived from an EMBL/GenBank/DDBJ whole genome shotgun (WGS) entry which is preliminary data.</text>
</comment>
<keyword evidence="2" id="KW-1185">Reference proteome</keyword>
<dbReference type="PANTHER" id="PTHR39327">
    <property type="match status" value="1"/>
</dbReference>
<gene>
    <name evidence="1" type="ORF">JAO75_24390</name>
</gene>
<dbReference type="InterPro" id="IPR010319">
    <property type="entry name" value="Transglutaminase-like_Cys_pept"/>
</dbReference>
<evidence type="ECO:0000313" key="1">
    <source>
        <dbReference type="EMBL" id="MBJ6128533.1"/>
    </source>
</evidence>
<dbReference type="Pfam" id="PF06035">
    <property type="entry name" value="Peptidase_C93"/>
    <property type="match status" value="1"/>
</dbReference>
<proteinExistence type="predicted"/>
<dbReference type="PANTHER" id="PTHR39327:SF1">
    <property type="entry name" value="BLR5470 PROTEIN"/>
    <property type="match status" value="1"/>
</dbReference>
<dbReference type="Proteomes" id="UP000620670">
    <property type="component" value="Unassembled WGS sequence"/>
</dbReference>
<reference evidence="2" key="1">
    <citation type="submission" date="2020-12" db="EMBL/GenBank/DDBJ databases">
        <title>Hymenobacter sp.</title>
        <authorList>
            <person name="Kim M.K."/>
        </authorList>
    </citation>
    <scope>NUCLEOTIDE SEQUENCE [LARGE SCALE GENOMIC DNA]</scope>
    <source>
        <strain evidence="2">BT325</strain>
    </source>
</reference>
<accession>A0ABS0Y8B8</accession>
<dbReference type="EMBL" id="JAELXT010000057">
    <property type="protein sequence ID" value="MBJ6128533.1"/>
    <property type="molecule type" value="Genomic_DNA"/>
</dbReference>
<name>A0ABS0Y8B8_9HYPH</name>
<evidence type="ECO:0000313" key="2">
    <source>
        <dbReference type="Proteomes" id="UP000620670"/>
    </source>
</evidence>
<dbReference type="Gene3D" id="3.10.620.30">
    <property type="match status" value="1"/>
</dbReference>
<organism evidence="1 2">
    <name type="scientific">Microvirga splendida</name>
    <dbReference type="NCBI Taxonomy" id="2795727"/>
    <lineage>
        <taxon>Bacteria</taxon>
        <taxon>Pseudomonadati</taxon>
        <taxon>Pseudomonadota</taxon>
        <taxon>Alphaproteobacteria</taxon>
        <taxon>Hyphomicrobiales</taxon>
        <taxon>Methylobacteriaceae</taxon>
        <taxon>Microvirga</taxon>
    </lineage>
</organism>
<sequence length="237" mass="25895">MCKPQHVCVTISLVLSLGLMPLSGTMRGEAAGHLSAGYGDAAPLAARELYCRTDPAACAFDATEPMKILLTPRLWSLVMAVNHHVNAMIRPRSDADLWKVEDFWSFPRDGYGDCEDYQLLKRRLLMAAGLPFRTMRMAVVVDESGAGHAVLMLRTVSGDLILDNRSDRVMRWHETAYTFVKRESQTGSGWVSLGWAVPPHGGADNRTGFAGMAWIPQLPAGRAQRSFGPGIPAAILS</sequence>
<protein>
    <submittedName>
        <fullName evidence="1">Transglutaminase-like cysteine peptidase</fullName>
    </submittedName>
</protein>